<evidence type="ECO:0000313" key="20">
    <source>
        <dbReference type="Proteomes" id="UP000014500"/>
    </source>
</evidence>
<name>T1IMN0_STRMM</name>
<protein>
    <recommendedName>
        <fullName evidence="13">Putative E3 ubiquitin-protein ligase UBR7</fullName>
        <ecNumber evidence="3">2.3.2.27</ecNumber>
    </recommendedName>
    <alternativeName>
        <fullName evidence="14">N-recognin-7</fullName>
    </alternativeName>
    <alternativeName>
        <fullName evidence="15">RING-type E3 ubiquitin transferase UBR7</fullName>
    </alternativeName>
</protein>
<feature type="domain" description="UBR-type" evidence="18">
    <location>
        <begin position="51"/>
        <end position="123"/>
    </location>
</feature>
<evidence type="ECO:0000256" key="2">
    <source>
        <dbReference type="ARBA" id="ARBA00004906"/>
    </source>
</evidence>
<evidence type="ECO:0000313" key="19">
    <source>
        <dbReference type="EnsemblMetazoa" id="SMAR002240-PA"/>
    </source>
</evidence>
<comment type="catalytic activity">
    <reaction evidence="1">
        <text>S-ubiquitinyl-[E2 ubiquitin-conjugating enzyme]-L-cysteine + [acceptor protein]-L-lysine = [E2 ubiquitin-conjugating enzyme]-L-cysteine + N(6)-ubiquitinyl-[acceptor protein]-L-lysine.</text>
        <dbReference type="EC" id="2.3.2.27"/>
    </reaction>
</comment>
<dbReference type="AlphaFoldDB" id="T1IMN0"/>
<dbReference type="GO" id="GO:0005737">
    <property type="term" value="C:cytoplasm"/>
    <property type="evidence" value="ECO:0007669"/>
    <property type="project" value="TreeGrafter"/>
</dbReference>
<reference evidence="19" key="2">
    <citation type="submission" date="2015-02" db="UniProtKB">
        <authorList>
            <consortium name="EnsemblMetazoa"/>
        </authorList>
    </citation>
    <scope>IDENTIFICATION</scope>
</reference>
<evidence type="ECO:0000256" key="13">
    <source>
        <dbReference type="ARBA" id="ARBA00071060"/>
    </source>
</evidence>
<dbReference type="InterPro" id="IPR011011">
    <property type="entry name" value="Znf_FYVE_PHD"/>
</dbReference>
<keyword evidence="10" id="KW-0862">Zinc</keyword>
<evidence type="ECO:0000256" key="10">
    <source>
        <dbReference type="ARBA" id="ARBA00022833"/>
    </source>
</evidence>
<dbReference type="PANTHER" id="PTHR13513:SF9">
    <property type="entry name" value="E3 UBIQUITIN-PROTEIN LIGASE UBR7-RELATED"/>
    <property type="match status" value="1"/>
</dbReference>
<keyword evidence="7" id="KW-0479">Metal-binding</keyword>
<dbReference type="InterPro" id="IPR040204">
    <property type="entry name" value="UBR7"/>
</dbReference>
<dbReference type="Pfam" id="PF02207">
    <property type="entry name" value="zf-UBR"/>
    <property type="match status" value="1"/>
</dbReference>
<dbReference type="HOGENOM" id="CLU_025221_0_0_1"/>
<dbReference type="PhylomeDB" id="T1IMN0"/>
<sequence>MADEIAGSSGEGTNLSVIKDDENSITMVDVLEEEKELEDDANAVLGGSDDQNCTYPQGYVNRQALYACKTCTYNGDKSAGICLACSYACHEGHELVELYTKRNFCCDCGNDNFPNNPCKLYPNKNGSNVLNFYNQNFKGVYCTCARPYPDPEDEVEDEMIQCILCEDWYHGRHLGSNIPKGDDYEEMICGDCMTKTDVLWPYTHLAVEFHQNVAKFEDSNDSAFVDVTNNEESNEKPKINEESRESTNSVIISQEDSAFSDSTDFTCKLQLRNNSVKTISKATFWPKNVNFLLDLQDTVHSYEEEGKAKRANASQYDQGMQALSTLDHVRQVEAIHEYNSMKSRLKDYLKSFAEKKKVVRKEDIDEFFTDLHARKRRRLNVNVPQFCR</sequence>
<evidence type="ECO:0000256" key="6">
    <source>
        <dbReference type="ARBA" id="ARBA00022679"/>
    </source>
</evidence>
<comment type="function">
    <text evidence="12">E3 ubiquitin-protein ligase which is a component of the N-end rule pathway. Recognizes and binds to proteins bearing specific N-terminal residues that are destabilizing according to the N-end rule, leading to their ubiquitination and subsequent degradation.</text>
</comment>
<evidence type="ECO:0000259" key="18">
    <source>
        <dbReference type="PROSITE" id="PS51157"/>
    </source>
</evidence>
<dbReference type="EnsemblMetazoa" id="SMAR002240-RA">
    <property type="protein sequence ID" value="SMAR002240-PA"/>
    <property type="gene ID" value="SMAR002240"/>
</dbReference>
<evidence type="ECO:0000256" key="9">
    <source>
        <dbReference type="ARBA" id="ARBA00022786"/>
    </source>
</evidence>
<comment type="pathway">
    <text evidence="2">Protein modification; protein ubiquitination.</text>
</comment>
<accession>T1IMN0</accession>
<proteinExistence type="predicted"/>
<dbReference type="InterPro" id="IPR013083">
    <property type="entry name" value="Znf_RING/FYVE/PHD"/>
</dbReference>
<keyword evidence="20" id="KW-1185">Reference proteome</keyword>
<dbReference type="FunFam" id="3.30.40.10:FF:000183">
    <property type="entry name" value="putative E3 ubiquitin-protein ligase UBR7"/>
    <property type="match status" value="1"/>
</dbReference>
<evidence type="ECO:0000256" key="1">
    <source>
        <dbReference type="ARBA" id="ARBA00000900"/>
    </source>
</evidence>
<dbReference type="SUPFAM" id="SSF57903">
    <property type="entry name" value="FYVE/PHD zinc finger"/>
    <property type="match status" value="1"/>
</dbReference>
<keyword evidence="11" id="KW-0832">Ubl conjugation</keyword>
<dbReference type="Proteomes" id="UP000014500">
    <property type="component" value="Unassembled WGS sequence"/>
</dbReference>
<evidence type="ECO:0000256" key="17">
    <source>
        <dbReference type="SAM" id="MobiDB-lite"/>
    </source>
</evidence>
<reference evidence="20" key="1">
    <citation type="submission" date="2011-05" db="EMBL/GenBank/DDBJ databases">
        <authorList>
            <person name="Richards S.R."/>
            <person name="Qu J."/>
            <person name="Jiang H."/>
            <person name="Jhangiani S.N."/>
            <person name="Agravi P."/>
            <person name="Goodspeed R."/>
            <person name="Gross S."/>
            <person name="Mandapat C."/>
            <person name="Jackson L."/>
            <person name="Mathew T."/>
            <person name="Pu L."/>
            <person name="Thornton R."/>
            <person name="Saada N."/>
            <person name="Wilczek-Boney K.B."/>
            <person name="Lee S."/>
            <person name="Kovar C."/>
            <person name="Wu Y."/>
            <person name="Scherer S.E."/>
            <person name="Worley K.C."/>
            <person name="Muzny D.M."/>
            <person name="Gibbs R."/>
        </authorList>
    </citation>
    <scope>NUCLEOTIDE SEQUENCE</scope>
    <source>
        <strain evidence="20">Brora</strain>
    </source>
</reference>
<dbReference type="CDD" id="cd15542">
    <property type="entry name" value="PHD_UBR7"/>
    <property type="match status" value="1"/>
</dbReference>
<evidence type="ECO:0000256" key="3">
    <source>
        <dbReference type="ARBA" id="ARBA00012483"/>
    </source>
</evidence>
<dbReference type="PANTHER" id="PTHR13513">
    <property type="entry name" value="E3 UBIQUITIN-PROTEIN LIGASE UBR7"/>
    <property type="match status" value="1"/>
</dbReference>
<dbReference type="Gene3D" id="3.30.40.10">
    <property type="entry name" value="Zinc/RING finger domain, C3HC4 (zinc finger)"/>
    <property type="match status" value="1"/>
</dbReference>
<keyword evidence="9" id="KW-0833">Ubl conjugation pathway</keyword>
<dbReference type="CDD" id="cd19677">
    <property type="entry name" value="UBR-box_UBR7"/>
    <property type="match status" value="1"/>
</dbReference>
<evidence type="ECO:0000256" key="5">
    <source>
        <dbReference type="ARBA" id="ARBA00022553"/>
    </source>
</evidence>
<dbReference type="InterPro" id="IPR003126">
    <property type="entry name" value="Znf_UBR"/>
</dbReference>
<dbReference type="PROSITE" id="PS51157">
    <property type="entry name" value="ZF_UBR"/>
    <property type="match status" value="1"/>
</dbReference>
<evidence type="ECO:0000256" key="12">
    <source>
        <dbReference type="ARBA" id="ARBA00055627"/>
    </source>
</evidence>
<keyword evidence="5" id="KW-0597">Phosphoprotein</keyword>
<dbReference type="GO" id="GO:0008270">
    <property type="term" value="F:zinc ion binding"/>
    <property type="evidence" value="ECO:0007669"/>
    <property type="project" value="UniProtKB-KW"/>
</dbReference>
<evidence type="ECO:0000256" key="11">
    <source>
        <dbReference type="ARBA" id="ARBA00022843"/>
    </source>
</evidence>
<evidence type="ECO:0000256" key="16">
    <source>
        <dbReference type="PROSITE-ProRule" id="PRU00508"/>
    </source>
</evidence>
<dbReference type="SMART" id="SM00396">
    <property type="entry name" value="ZnF_UBR1"/>
    <property type="match status" value="1"/>
</dbReference>
<keyword evidence="6" id="KW-0808">Transferase</keyword>
<evidence type="ECO:0000256" key="8">
    <source>
        <dbReference type="ARBA" id="ARBA00022771"/>
    </source>
</evidence>
<keyword evidence="4" id="KW-1017">Isopeptide bond</keyword>
<dbReference type="STRING" id="126957.T1IMN0"/>
<evidence type="ECO:0000256" key="7">
    <source>
        <dbReference type="ARBA" id="ARBA00022723"/>
    </source>
</evidence>
<organism evidence="19 20">
    <name type="scientific">Strigamia maritima</name>
    <name type="common">European centipede</name>
    <name type="synonym">Geophilus maritimus</name>
    <dbReference type="NCBI Taxonomy" id="126957"/>
    <lineage>
        <taxon>Eukaryota</taxon>
        <taxon>Metazoa</taxon>
        <taxon>Ecdysozoa</taxon>
        <taxon>Arthropoda</taxon>
        <taxon>Myriapoda</taxon>
        <taxon>Chilopoda</taxon>
        <taxon>Pleurostigmophora</taxon>
        <taxon>Geophilomorpha</taxon>
        <taxon>Linotaeniidae</taxon>
        <taxon>Strigamia</taxon>
    </lineage>
</organism>
<dbReference type="OMA" id="GAMVYNH"/>
<evidence type="ECO:0000256" key="4">
    <source>
        <dbReference type="ARBA" id="ARBA00022499"/>
    </source>
</evidence>
<dbReference type="EMBL" id="JH431071">
    <property type="status" value="NOT_ANNOTATED_CDS"/>
    <property type="molecule type" value="Genomic_DNA"/>
</dbReference>
<dbReference type="EC" id="2.3.2.27" evidence="3"/>
<feature type="region of interest" description="Disordered" evidence="17">
    <location>
        <begin position="228"/>
        <end position="248"/>
    </location>
</feature>
<feature type="compositionally biased region" description="Basic and acidic residues" evidence="17">
    <location>
        <begin position="233"/>
        <end position="245"/>
    </location>
</feature>
<evidence type="ECO:0000256" key="15">
    <source>
        <dbReference type="ARBA" id="ARBA00083573"/>
    </source>
</evidence>
<feature type="zinc finger region" description="UBR-type" evidence="16">
    <location>
        <begin position="51"/>
        <end position="123"/>
    </location>
</feature>
<evidence type="ECO:0000256" key="14">
    <source>
        <dbReference type="ARBA" id="ARBA00078314"/>
    </source>
</evidence>
<keyword evidence="8" id="KW-0863">Zinc-finger</keyword>
<dbReference type="InterPro" id="IPR047506">
    <property type="entry name" value="UBR7-like_UBR-box"/>
</dbReference>
<dbReference type="GO" id="GO:0061630">
    <property type="term" value="F:ubiquitin protein ligase activity"/>
    <property type="evidence" value="ECO:0007669"/>
    <property type="project" value="UniProtKB-EC"/>
</dbReference>
<dbReference type="eggNOG" id="KOG2752">
    <property type="taxonomic scope" value="Eukaryota"/>
</dbReference>